<sequence>MKAANWQRFLYHQSPIYFKKYLPKQHYDEWMNMVEAMRLSTRKTLDFNEVFEIKERFLQFVEYYERSFYRYDADRVVACLPVIHQLRHVHEAILMCGPTFVYAQWCMER</sequence>
<organism evidence="1 2">
    <name type="scientific">Ascobolus immersus RN42</name>
    <dbReference type="NCBI Taxonomy" id="1160509"/>
    <lineage>
        <taxon>Eukaryota</taxon>
        <taxon>Fungi</taxon>
        <taxon>Dikarya</taxon>
        <taxon>Ascomycota</taxon>
        <taxon>Pezizomycotina</taxon>
        <taxon>Pezizomycetes</taxon>
        <taxon>Pezizales</taxon>
        <taxon>Ascobolaceae</taxon>
        <taxon>Ascobolus</taxon>
    </lineage>
</organism>
<evidence type="ECO:0000313" key="2">
    <source>
        <dbReference type="Proteomes" id="UP000275078"/>
    </source>
</evidence>
<dbReference type="Proteomes" id="UP000275078">
    <property type="component" value="Unassembled WGS sequence"/>
</dbReference>
<dbReference type="AlphaFoldDB" id="A0A3N4I2T2"/>
<protein>
    <submittedName>
        <fullName evidence="1">Uncharacterized protein</fullName>
    </submittedName>
</protein>
<accession>A0A3N4I2T2</accession>
<name>A0A3N4I2T2_ASCIM</name>
<reference evidence="1 2" key="1">
    <citation type="journal article" date="2018" name="Nat. Ecol. Evol.">
        <title>Pezizomycetes genomes reveal the molecular basis of ectomycorrhizal truffle lifestyle.</title>
        <authorList>
            <person name="Murat C."/>
            <person name="Payen T."/>
            <person name="Noel B."/>
            <person name="Kuo A."/>
            <person name="Morin E."/>
            <person name="Chen J."/>
            <person name="Kohler A."/>
            <person name="Krizsan K."/>
            <person name="Balestrini R."/>
            <person name="Da Silva C."/>
            <person name="Montanini B."/>
            <person name="Hainaut M."/>
            <person name="Levati E."/>
            <person name="Barry K.W."/>
            <person name="Belfiori B."/>
            <person name="Cichocki N."/>
            <person name="Clum A."/>
            <person name="Dockter R.B."/>
            <person name="Fauchery L."/>
            <person name="Guy J."/>
            <person name="Iotti M."/>
            <person name="Le Tacon F."/>
            <person name="Lindquist E.A."/>
            <person name="Lipzen A."/>
            <person name="Malagnac F."/>
            <person name="Mello A."/>
            <person name="Molinier V."/>
            <person name="Miyauchi S."/>
            <person name="Poulain J."/>
            <person name="Riccioni C."/>
            <person name="Rubini A."/>
            <person name="Sitrit Y."/>
            <person name="Splivallo R."/>
            <person name="Traeger S."/>
            <person name="Wang M."/>
            <person name="Zifcakova L."/>
            <person name="Wipf D."/>
            <person name="Zambonelli A."/>
            <person name="Paolocci F."/>
            <person name="Nowrousian M."/>
            <person name="Ottonello S."/>
            <person name="Baldrian P."/>
            <person name="Spatafora J.W."/>
            <person name="Henrissat B."/>
            <person name="Nagy L.G."/>
            <person name="Aury J.M."/>
            <person name="Wincker P."/>
            <person name="Grigoriev I.V."/>
            <person name="Bonfante P."/>
            <person name="Martin F.M."/>
        </authorList>
    </citation>
    <scope>NUCLEOTIDE SEQUENCE [LARGE SCALE GENOMIC DNA]</scope>
    <source>
        <strain evidence="1 2">RN42</strain>
    </source>
</reference>
<dbReference type="OrthoDB" id="2443892at2759"/>
<evidence type="ECO:0000313" key="1">
    <source>
        <dbReference type="EMBL" id="RPA78541.1"/>
    </source>
</evidence>
<proteinExistence type="predicted"/>
<feature type="non-terminal residue" evidence="1">
    <location>
        <position position="109"/>
    </location>
</feature>
<dbReference type="EMBL" id="ML119710">
    <property type="protein sequence ID" value="RPA78541.1"/>
    <property type="molecule type" value="Genomic_DNA"/>
</dbReference>
<dbReference type="STRING" id="1160509.A0A3N4I2T2"/>
<keyword evidence="2" id="KW-1185">Reference proteome</keyword>
<gene>
    <name evidence="1" type="ORF">BJ508DRAFT_211995</name>
</gene>